<reference evidence="1" key="1">
    <citation type="journal article" date="2002" name="Mol. Biochem. Parasitol.">
        <title>Characterization of a spliced leader gene and of trans-spliced mRNAs from Taenia solium.</title>
        <authorList>
            <person name="Brehm K."/>
            <person name="Hubert K."/>
            <person name="Sciutto E."/>
            <person name="Garate T."/>
            <person name="Frosch M."/>
        </authorList>
    </citation>
    <scope>NUCLEOTIDE SEQUENCE</scope>
</reference>
<accession>Q8MPD5</accession>
<dbReference type="EMBL" id="AJ428474">
    <property type="protein sequence ID" value="CAD21542.1"/>
    <property type="molecule type" value="mRNA"/>
</dbReference>
<proteinExistence type="evidence at transcript level"/>
<name>Q8MPD5_TAESO</name>
<organism evidence="1">
    <name type="scientific">Taenia solium</name>
    <name type="common">Pork tapeworm</name>
    <dbReference type="NCBI Taxonomy" id="6204"/>
    <lineage>
        <taxon>Eukaryota</taxon>
        <taxon>Metazoa</taxon>
        <taxon>Spiralia</taxon>
        <taxon>Lophotrochozoa</taxon>
        <taxon>Platyhelminthes</taxon>
        <taxon>Cestoda</taxon>
        <taxon>Eucestoda</taxon>
        <taxon>Cyclophyllidea</taxon>
        <taxon>Taeniidae</taxon>
        <taxon>Taenia</taxon>
    </lineage>
</organism>
<sequence length="105" mass="11515">MDFAPYVSFDELYANFDSFHKIVQTKGLSVRLLGLVSAYVAEENVAEILSPRRLDGLPCILVDVSLLPGDFKRSLTVDAGLNRLVQFIGSLSLSPGNKRTGAFRP</sequence>
<protein>
    <submittedName>
        <fullName evidence="1">Uncharacterized protein</fullName>
    </submittedName>
</protein>
<evidence type="ECO:0000313" key="1">
    <source>
        <dbReference type="EMBL" id="CAD21542.1"/>
    </source>
</evidence>
<dbReference type="AlphaFoldDB" id="Q8MPD5"/>